<organism evidence="1">
    <name type="scientific">Mesocestoides corti</name>
    <name type="common">Flatworm</name>
    <dbReference type="NCBI Taxonomy" id="53468"/>
    <lineage>
        <taxon>Eukaryota</taxon>
        <taxon>Metazoa</taxon>
        <taxon>Spiralia</taxon>
        <taxon>Lophotrochozoa</taxon>
        <taxon>Platyhelminthes</taxon>
        <taxon>Cestoda</taxon>
        <taxon>Eucestoda</taxon>
        <taxon>Cyclophyllidea</taxon>
        <taxon>Mesocestoididae</taxon>
        <taxon>Mesocestoides</taxon>
    </lineage>
</organism>
<evidence type="ECO:0000313" key="1">
    <source>
        <dbReference type="WBParaSite" id="MCU_002977-RA"/>
    </source>
</evidence>
<name>A0A5K3EVF1_MESCO</name>
<proteinExistence type="predicted"/>
<reference evidence="1" key="1">
    <citation type="submission" date="2019-11" db="UniProtKB">
        <authorList>
            <consortium name="WormBaseParasite"/>
        </authorList>
    </citation>
    <scope>IDENTIFICATION</scope>
</reference>
<dbReference type="AlphaFoldDB" id="A0A5K3EVF1"/>
<dbReference type="WBParaSite" id="MCU_002977-RA">
    <property type="protein sequence ID" value="MCU_002977-RA"/>
    <property type="gene ID" value="MCU_002977"/>
</dbReference>
<protein>
    <submittedName>
        <fullName evidence="1">Uncharacterized protein</fullName>
    </submittedName>
</protein>
<accession>A0A5K3EVF1</accession>
<sequence length="180" mass="20155">MHCDRPAPNTASKAEVSPKLRPFFANADFKSQDTVPRQFVCKFPYNPLPPPVIHKSGPSDSAEQATLSAIQTIPVRIAMEWEIATRQRTKSAFHASLKSATSIVRFNWLLSDNDNPRYACASVRPSGPLTEGDRRTSTHTAINVTEETLHYMTDLRAPTLRALRDCMQMSRNEVSKLKVT</sequence>